<dbReference type="GO" id="GO:0005506">
    <property type="term" value="F:iron ion binding"/>
    <property type="evidence" value="ECO:0007669"/>
    <property type="project" value="InterPro"/>
</dbReference>
<dbReference type="OrthoDB" id="2789670at2759"/>
<gene>
    <name evidence="10" type="ORF">HHK36_013088</name>
</gene>
<keyword evidence="8 9" id="KW-0472">Membrane</keyword>
<dbReference type="GO" id="GO:0004497">
    <property type="term" value="F:monooxygenase activity"/>
    <property type="evidence" value="ECO:0007669"/>
    <property type="project" value="InterPro"/>
</dbReference>
<feature type="transmembrane region" description="Helical" evidence="9">
    <location>
        <begin position="12"/>
        <end position="33"/>
    </location>
</feature>
<protein>
    <recommendedName>
        <fullName evidence="12">Cytochrome P450</fullName>
    </recommendedName>
</protein>
<reference evidence="10 11" key="1">
    <citation type="submission" date="2020-04" db="EMBL/GenBank/DDBJ databases">
        <title>Plant Genome Project.</title>
        <authorList>
            <person name="Zhang R.-G."/>
        </authorList>
    </citation>
    <scope>NUCLEOTIDE SEQUENCE [LARGE SCALE GENOMIC DNA]</scope>
    <source>
        <strain evidence="10">YNK0</strain>
        <tissue evidence="10">Leaf</tissue>
    </source>
</reference>
<dbReference type="Proteomes" id="UP000655225">
    <property type="component" value="Unassembled WGS sequence"/>
</dbReference>
<dbReference type="GO" id="GO:0016020">
    <property type="term" value="C:membrane"/>
    <property type="evidence" value="ECO:0007669"/>
    <property type="project" value="UniProtKB-SubCell"/>
</dbReference>
<name>A0A835DGA0_TETSI</name>
<evidence type="ECO:0000313" key="10">
    <source>
        <dbReference type="EMBL" id="KAF8402136.1"/>
    </source>
</evidence>
<dbReference type="Gene3D" id="1.10.630.10">
    <property type="entry name" value="Cytochrome P450"/>
    <property type="match status" value="1"/>
</dbReference>
<dbReference type="SUPFAM" id="SSF48264">
    <property type="entry name" value="Cytochrome P450"/>
    <property type="match status" value="1"/>
</dbReference>
<dbReference type="GO" id="GO:0020037">
    <property type="term" value="F:heme binding"/>
    <property type="evidence" value="ECO:0007669"/>
    <property type="project" value="InterPro"/>
</dbReference>
<dbReference type="OMA" id="ADMANKH"/>
<dbReference type="InterPro" id="IPR001128">
    <property type="entry name" value="Cyt_P450"/>
</dbReference>
<proteinExistence type="predicted"/>
<keyword evidence="7" id="KW-0408">Iron</keyword>
<keyword evidence="6" id="KW-0560">Oxidoreductase</keyword>
<evidence type="ECO:0000313" key="11">
    <source>
        <dbReference type="Proteomes" id="UP000655225"/>
    </source>
</evidence>
<sequence>MDVHFPNQTMAFLFQVEAIAGAAALIFLCYYLWRVRAISHKSKGIRAPEPPGAWPFIGHIHLLGGKNTVARTLGALADEYGPAITLQLGKHQGLVVSSWEMIKECFTTNDRVFASRPNSAAGKYLGYDYALFALAPYGEYWREMRKISTLELLSNSRLEKLKQVRTTEVDTCFKELYSLFAKRNDASSIKVLMNEWFEHLTFNVVIMTIARKRYFGNVDDENESEARQFRKAIKKFMYLAGVFIVSDALPYLEWMDLQGYLSSMKRNIEELDKLIASWVEEHIRINRDFSESKGEQDFIDTMLSILSKDTLLSNHKRDTIIKATALVCII</sequence>
<dbReference type="Pfam" id="PF00067">
    <property type="entry name" value="p450"/>
    <property type="match status" value="1"/>
</dbReference>
<organism evidence="10 11">
    <name type="scientific">Tetracentron sinense</name>
    <name type="common">Spur-leaf</name>
    <dbReference type="NCBI Taxonomy" id="13715"/>
    <lineage>
        <taxon>Eukaryota</taxon>
        <taxon>Viridiplantae</taxon>
        <taxon>Streptophyta</taxon>
        <taxon>Embryophyta</taxon>
        <taxon>Tracheophyta</taxon>
        <taxon>Spermatophyta</taxon>
        <taxon>Magnoliopsida</taxon>
        <taxon>Trochodendrales</taxon>
        <taxon>Trochodendraceae</taxon>
        <taxon>Tetracentron</taxon>
    </lineage>
</organism>
<comment type="caution">
    <text evidence="10">The sequence shown here is derived from an EMBL/GenBank/DDBJ whole genome shotgun (WGS) entry which is preliminary data.</text>
</comment>
<dbReference type="GO" id="GO:0016705">
    <property type="term" value="F:oxidoreductase activity, acting on paired donors, with incorporation or reduction of molecular oxygen"/>
    <property type="evidence" value="ECO:0007669"/>
    <property type="project" value="InterPro"/>
</dbReference>
<keyword evidence="2" id="KW-0349">Heme</keyword>
<evidence type="ECO:0000256" key="1">
    <source>
        <dbReference type="ARBA" id="ARBA00004167"/>
    </source>
</evidence>
<evidence type="ECO:0000256" key="2">
    <source>
        <dbReference type="ARBA" id="ARBA00022617"/>
    </source>
</evidence>
<comment type="subcellular location">
    <subcellularLocation>
        <location evidence="1">Membrane</location>
        <topology evidence="1">Single-pass membrane protein</topology>
    </subcellularLocation>
</comment>
<evidence type="ECO:0008006" key="12">
    <source>
        <dbReference type="Google" id="ProtNLM"/>
    </source>
</evidence>
<evidence type="ECO:0000256" key="6">
    <source>
        <dbReference type="ARBA" id="ARBA00023002"/>
    </source>
</evidence>
<dbReference type="InterPro" id="IPR050651">
    <property type="entry name" value="Plant_Cytochrome_P450_Monoox"/>
</dbReference>
<evidence type="ECO:0000256" key="7">
    <source>
        <dbReference type="ARBA" id="ARBA00023004"/>
    </source>
</evidence>
<evidence type="ECO:0000256" key="8">
    <source>
        <dbReference type="ARBA" id="ARBA00023136"/>
    </source>
</evidence>
<evidence type="ECO:0000256" key="3">
    <source>
        <dbReference type="ARBA" id="ARBA00022692"/>
    </source>
</evidence>
<keyword evidence="5 9" id="KW-1133">Transmembrane helix</keyword>
<evidence type="ECO:0000256" key="5">
    <source>
        <dbReference type="ARBA" id="ARBA00022989"/>
    </source>
</evidence>
<evidence type="ECO:0000256" key="9">
    <source>
        <dbReference type="SAM" id="Phobius"/>
    </source>
</evidence>
<dbReference type="AlphaFoldDB" id="A0A835DGA0"/>
<accession>A0A835DGA0</accession>
<evidence type="ECO:0000256" key="4">
    <source>
        <dbReference type="ARBA" id="ARBA00022723"/>
    </source>
</evidence>
<keyword evidence="4" id="KW-0479">Metal-binding</keyword>
<keyword evidence="3 9" id="KW-0812">Transmembrane</keyword>
<feature type="transmembrane region" description="Helical" evidence="9">
    <location>
        <begin position="236"/>
        <end position="254"/>
    </location>
</feature>
<dbReference type="EMBL" id="JABCRI010000008">
    <property type="protein sequence ID" value="KAF8402136.1"/>
    <property type="molecule type" value="Genomic_DNA"/>
</dbReference>
<dbReference type="InterPro" id="IPR036396">
    <property type="entry name" value="Cyt_P450_sf"/>
</dbReference>
<dbReference type="PANTHER" id="PTHR47947">
    <property type="entry name" value="CYTOCHROME P450 82C3-RELATED"/>
    <property type="match status" value="1"/>
</dbReference>
<keyword evidence="11" id="KW-1185">Reference proteome</keyword>
<dbReference type="PANTHER" id="PTHR47947:SF1">
    <property type="entry name" value="CYTOCHROME P450 82E3"/>
    <property type="match status" value="1"/>
</dbReference>